<sequence>MKRMPAIGRDPPCRERGSCPALPRRAARGPDGGDPPPGWPGTSSTVPEEKRNT</sequence>
<reference evidence="2" key="1">
    <citation type="journal article" date="2015" name="Proc. Natl. Acad. Sci. U.S.A.">
        <title>Networks of energetic and metabolic interactions define dynamics in microbial communities.</title>
        <authorList>
            <person name="Embree M."/>
            <person name="Liu J.K."/>
            <person name="Al-Bassam M.M."/>
            <person name="Zengler K."/>
        </authorList>
    </citation>
    <scope>NUCLEOTIDE SEQUENCE</scope>
</reference>
<accession>A0A0W8FHG1</accession>
<dbReference type="EMBL" id="LNQE01001205">
    <property type="protein sequence ID" value="KUG20311.1"/>
    <property type="molecule type" value="Genomic_DNA"/>
</dbReference>
<evidence type="ECO:0000313" key="2">
    <source>
        <dbReference type="EMBL" id="KUG20311.1"/>
    </source>
</evidence>
<name>A0A0W8FHG1_9ZZZZ</name>
<protein>
    <submittedName>
        <fullName evidence="2">Uncharacterized protein</fullName>
    </submittedName>
</protein>
<gene>
    <name evidence="2" type="ORF">ASZ90_009967</name>
</gene>
<feature type="region of interest" description="Disordered" evidence="1">
    <location>
        <begin position="1"/>
        <end position="53"/>
    </location>
</feature>
<proteinExistence type="predicted"/>
<evidence type="ECO:0000256" key="1">
    <source>
        <dbReference type="SAM" id="MobiDB-lite"/>
    </source>
</evidence>
<comment type="caution">
    <text evidence="2">The sequence shown here is derived from an EMBL/GenBank/DDBJ whole genome shotgun (WGS) entry which is preliminary data.</text>
</comment>
<dbReference type="AlphaFoldDB" id="A0A0W8FHG1"/>
<organism evidence="2">
    <name type="scientific">hydrocarbon metagenome</name>
    <dbReference type="NCBI Taxonomy" id="938273"/>
    <lineage>
        <taxon>unclassified sequences</taxon>
        <taxon>metagenomes</taxon>
        <taxon>ecological metagenomes</taxon>
    </lineage>
</organism>